<keyword evidence="6" id="KW-0975">Bacterial flagellum</keyword>
<evidence type="ECO:0000313" key="9">
    <source>
        <dbReference type="EMBL" id="SMC19410.1"/>
    </source>
</evidence>
<name>A0A1W1X6D2_9BACT</name>
<proteinExistence type="inferred from homology"/>
<protein>
    <recommendedName>
        <fullName evidence="4">Flagellar hook-associated protein 1</fullName>
    </recommendedName>
</protein>
<dbReference type="PANTHER" id="PTHR30033:SF1">
    <property type="entry name" value="FLAGELLAR HOOK-ASSOCIATED PROTEIN 1"/>
    <property type="match status" value="1"/>
</dbReference>
<keyword evidence="9" id="KW-0966">Cell projection</keyword>
<dbReference type="EMBL" id="FWXF01000002">
    <property type="protein sequence ID" value="SMC19410.1"/>
    <property type="molecule type" value="Genomic_DNA"/>
</dbReference>
<evidence type="ECO:0000256" key="4">
    <source>
        <dbReference type="ARBA" id="ARBA00016244"/>
    </source>
</evidence>
<dbReference type="InterPro" id="IPR053927">
    <property type="entry name" value="FlgK_helical"/>
</dbReference>
<dbReference type="Pfam" id="PF22638">
    <property type="entry name" value="FlgK_D1"/>
    <property type="match status" value="1"/>
</dbReference>
<feature type="domain" description="Flagellar basal-body/hook protein C-terminal" evidence="7">
    <location>
        <begin position="417"/>
        <end position="456"/>
    </location>
</feature>
<dbReference type="RefSeq" id="WP_084056257.1">
    <property type="nucleotide sequence ID" value="NZ_FWXF01000002.1"/>
</dbReference>
<keyword evidence="5" id="KW-0964">Secreted</keyword>
<dbReference type="GO" id="GO:0044780">
    <property type="term" value="P:bacterial-type flagellum assembly"/>
    <property type="evidence" value="ECO:0007669"/>
    <property type="project" value="InterPro"/>
</dbReference>
<keyword evidence="9" id="KW-0282">Flagellum</keyword>
<keyword evidence="9" id="KW-0969">Cilium</keyword>
<dbReference type="Pfam" id="PF06429">
    <property type="entry name" value="Flg_bbr_C"/>
    <property type="match status" value="1"/>
</dbReference>
<dbReference type="AlphaFoldDB" id="A0A1W1X6D2"/>
<dbReference type="STRING" id="1121390.SAMN02746041_00666"/>
<evidence type="ECO:0000256" key="1">
    <source>
        <dbReference type="ARBA" id="ARBA00004365"/>
    </source>
</evidence>
<gene>
    <name evidence="9" type="ORF">SAMN02746041_00666</name>
</gene>
<organism evidence="9 10">
    <name type="scientific">Desulfacinum hydrothermale DSM 13146</name>
    <dbReference type="NCBI Taxonomy" id="1121390"/>
    <lineage>
        <taxon>Bacteria</taxon>
        <taxon>Pseudomonadati</taxon>
        <taxon>Thermodesulfobacteriota</taxon>
        <taxon>Syntrophobacteria</taxon>
        <taxon>Syntrophobacterales</taxon>
        <taxon>Syntrophobacteraceae</taxon>
        <taxon>Desulfacinum</taxon>
    </lineage>
</organism>
<dbReference type="GO" id="GO:0005198">
    <property type="term" value="F:structural molecule activity"/>
    <property type="evidence" value="ECO:0007669"/>
    <property type="project" value="InterPro"/>
</dbReference>
<dbReference type="Proteomes" id="UP000192783">
    <property type="component" value="Unassembled WGS sequence"/>
</dbReference>
<dbReference type="GO" id="GO:0005576">
    <property type="term" value="C:extracellular region"/>
    <property type="evidence" value="ECO:0007669"/>
    <property type="project" value="UniProtKB-SubCell"/>
</dbReference>
<keyword evidence="10" id="KW-1185">Reference proteome</keyword>
<accession>A0A1W1X6D2</accession>
<dbReference type="PANTHER" id="PTHR30033">
    <property type="entry name" value="FLAGELLAR HOOK-ASSOCIATED PROTEIN 1"/>
    <property type="match status" value="1"/>
</dbReference>
<evidence type="ECO:0000313" key="10">
    <source>
        <dbReference type="Proteomes" id="UP000192783"/>
    </source>
</evidence>
<dbReference type="InterPro" id="IPR002371">
    <property type="entry name" value="FlgK"/>
</dbReference>
<evidence type="ECO:0000256" key="3">
    <source>
        <dbReference type="ARBA" id="ARBA00009677"/>
    </source>
</evidence>
<reference evidence="9 10" key="1">
    <citation type="submission" date="2017-04" db="EMBL/GenBank/DDBJ databases">
        <authorList>
            <person name="Afonso C.L."/>
            <person name="Miller P.J."/>
            <person name="Scott M.A."/>
            <person name="Spackman E."/>
            <person name="Goraichik I."/>
            <person name="Dimitrov K.M."/>
            <person name="Suarez D.L."/>
            <person name="Swayne D.E."/>
        </authorList>
    </citation>
    <scope>NUCLEOTIDE SEQUENCE [LARGE SCALE GENOMIC DNA]</scope>
    <source>
        <strain evidence="9 10">DSM 13146</strain>
    </source>
</reference>
<evidence type="ECO:0000259" key="7">
    <source>
        <dbReference type="Pfam" id="PF06429"/>
    </source>
</evidence>
<dbReference type="SUPFAM" id="SSF64518">
    <property type="entry name" value="Phase 1 flagellin"/>
    <property type="match status" value="1"/>
</dbReference>
<evidence type="ECO:0000259" key="8">
    <source>
        <dbReference type="Pfam" id="PF22638"/>
    </source>
</evidence>
<comment type="similarity">
    <text evidence="3">Belongs to the flagella basal body rod proteins family.</text>
</comment>
<feature type="domain" description="Flagellar hook-associated protein FlgK helical" evidence="8">
    <location>
        <begin position="96"/>
        <end position="315"/>
    </location>
</feature>
<dbReference type="InterPro" id="IPR010930">
    <property type="entry name" value="Flg_bb/hook_C_dom"/>
</dbReference>
<evidence type="ECO:0000256" key="6">
    <source>
        <dbReference type="ARBA" id="ARBA00023143"/>
    </source>
</evidence>
<comment type="subcellular location">
    <subcellularLocation>
        <location evidence="1">Bacterial flagellum</location>
    </subcellularLocation>
    <subcellularLocation>
        <location evidence="2">Secreted</location>
    </subcellularLocation>
</comment>
<dbReference type="GO" id="GO:0009424">
    <property type="term" value="C:bacterial-type flagellum hook"/>
    <property type="evidence" value="ECO:0007669"/>
    <property type="project" value="InterPro"/>
</dbReference>
<evidence type="ECO:0000256" key="2">
    <source>
        <dbReference type="ARBA" id="ARBA00004613"/>
    </source>
</evidence>
<evidence type="ECO:0000256" key="5">
    <source>
        <dbReference type="ARBA" id="ARBA00022525"/>
    </source>
</evidence>
<dbReference type="OrthoDB" id="9802553at2"/>
<dbReference type="NCBIfam" id="TIGR02492">
    <property type="entry name" value="flgK_ends"/>
    <property type="match status" value="1"/>
</dbReference>
<sequence>MAGLNASLEIAKNALLNTQVQIQTSSHNIANAENPNYTRQKASTVTQGAVRERAGWVGMGARLDHIVQQRDAFLESNLLGSLSSSSYYETMGRILETAETYLSDDGETGLSGSLNAFWNAWNALAQNPDGAAEKATVIEAGKNLASLLNDTAADLDALQGNLKKDLEDSLQPVNTLLEKIRDLNLQIARAEGSGQTANDLRDQRYQAMKELGQYVQFDTEEISGGAINIFLGDRTPLVVGTVYAAELEVQDESAGYAVTIKDTGTVVGQLDTSDAANTLDRLGGSLGGLIASASQVDEWQDKLDDFAGALVSTINGEYSPAPPPPADPNDYLFFTPSGTTASTIAVTDHPLDDPPDPQDVLKWQTDNALSWDGESLSLGTYLNRLTQDVGLAVESAQGQHSFRDSLVTELEAKRQSVSGVSIDEEMVELLKQQQLYQAAAKVVQTTSDMIQTAINMV</sequence>